<comment type="cofactor">
    <cofactor evidence="6">
        <name>[4Fe-4S] cluster</name>
        <dbReference type="ChEBI" id="CHEBI:49883"/>
    </cofactor>
    <text evidence="6">Binds 2 [4Fe-4S] clusters.</text>
</comment>
<dbReference type="GO" id="GO:0019154">
    <property type="term" value="F:glycolate dehydrogenase activity"/>
    <property type="evidence" value="ECO:0007669"/>
    <property type="project" value="UniProtKB-EC"/>
</dbReference>
<dbReference type="GO" id="GO:0051539">
    <property type="term" value="F:4 iron, 4 sulfur cluster binding"/>
    <property type="evidence" value="ECO:0007669"/>
    <property type="project" value="UniProtKB-UniRule"/>
</dbReference>
<dbReference type="EMBL" id="FXAN01000062">
    <property type="protein sequence ID" value="SMG00862.1"/>
    <property type="molecule type" value="Genomic_DNA"/>
</dbReference>
<gene>
    <name evidence="8" type="primary">glcF</name>
    <name evidence="9" type="ORF">BSIN_3842</name>
    <name evidence="8" type="ORF">WS67_04400</name>
</gene>
<evidence type="ECO:0000259" key="7">
    <source>
        <dbReference type="PROSITE" id="PS51379"/>
    </source>
</evidence>
<evidence type="ECO:0000256" key="1">
    <source>
        <dbReference type="ARBA" id="ARBA00022485"/>
    </source>
</evidence>
<dbReference type="FunFam" id="1.10.1060.10:FF:000012">
    <property type="entry name" value="Glycolate oxidase iron-sulfur subunit"/>
    <property type="match status" value="1"/>
</dbReference>
<dbReference type="Proteomes" id="UP000062788">
    <property type="component" value="Unassembled WGS sequence"/>
</dbReference>
<dbReference type="PIRSF" id="PIRSF000139">
    <property type="entry name" value="Glc_ox_4Fe-4S"/>
    <property type="match status" value="1"/>
</dbReference>
<dbReference type="AlphaFoldDB" id="A0A103E7N4"/>
<dbReference type="InterPro" id="IPR004017">
    <property type="entry name" value="Cys_rich_dom"/>
</dbReference>
<keyword evidence="9" id="KW-0560">Oxidoreductase</keyword>
<feature type="domain" description="4Fe-4S ferredoxin-type" evidence="7">
    <location>
        <begin position="66"/>
        <end position="89"/>
    </location>
</feature>
<reference evidence="8 10" key="1">
    <citation type="submission" date="2015-11" db="EMBL/GenBank/DDBJ databases">
        <title>Expanding the genomic diversity of Burkholderia species for the development of highly accurate diagnostics.</title>
        <authorList>
            <person name="Sahl J."/>
            <person name="Keim P."/>
            <person name="Wagner D."/>
        </authorList>
    </citation>
    <scope>NUCLEOTIDE SEQUENCE [LARGE SCALE GENOMIC DNA]</scope>
    <source>
        <strain evidence="8 10">TSV85</strain>
    </source>
</reference>
<accession>A0A103E7N4</accession>
<dbReference type="Proteomes" id="UP000198460">
    <property type="component" value="Unassembled WGS sequence"/>
</dbReference>
<keyword evidence="1 6" id="KW-0004">4Fe-4S</keyword>
<proteinExistence type="predicted"/>
<dbReference type="OrthoDB" id="9765258at2"/>
<sequence length="408" mass="45030">MQTNLAEFIRDTPDGDDADAILRKCVHCGFCTATCPTYQMLGDELDGPRGRIYLIKQMLEGASVTRSTQQHLDRCLTCRSCETTCPSGVQYGRLVEIGRKIVETKVPRTLSQRLLRRALASFVPNAAVFAPMMRLGQHVRPLLPRRLRDKVPPRARLLAWPSAPHARKVLMLAGCVQPSMMPNINIATARVLDALGIETVIAPEAGCCGAIRLHLGFHDEALHDARRNIDAWWPHVERGVEAIVMNASGCGATVLEYAHLLRGDPAYADKARRIVELTKDLSELLGNFEPELAALARRRGIHTVAYHPPCTLQHGQQLRGHVERLLESLGIEVHLPADSHLCCGSAGTYSLTQPSLAYKLRKQKIAKLQATEPQMIVSANIGCIAHLQSGTQVPVVHWVQLVDTLLHE</sequence>
<keyword evidence="6" id="KW-0249">Electron transport</keyword>
<keyword evidence="6" id="KW-0813">Transport</keyword>
<dbReference type="EMBL" id="LOWA01000009">
    <property type="protein sequence ID" value="KVE29892.1"/>
    <property type="molecule type" value="Genomic_DNA"/>
</dbReference>
<dbReference type="InterPro" id="IPR012257">
    <property type="entry name" value="Glc_ox_4Fe-4S"/>
</dbReference>
<evidence type="ECO:0000313" key="9">
    <source>
        <dbReference type="EMBL" id="SMG00862.1"/>
    </source>
</evidence>
<dbReference type="GO" id="GO:0046872">
    <property type="term" value="F:metal ion binding"/>
    <property type="evidence" value="ECO:0007669"/>
    <property type="project" value="UniProtKB-UniRule"/>
</dbReference>
<dbReference type="PANTHER" id="PTHR32479">
    <property type="entry name" value="GLYCOLATE OXIDASE IRON-SULFUR SUBUNIT"/>
    <property type="match status" value="1"/>
</dbReference>
<keyword evidence="3" id="KW-0677">Repeat</keyword>
<comment type="function">
    <text evidence="6">Component of a complex that catalyzes the oxidation of glycolate to glyoxylate.</text>
</comment>
<name>A0A103E7N4_9BURK</name>
<reference evidence="9 11" key="2">
    <citation type="submission" date="2017-04" db="EMBL/GenBank/DDBJ databases">
        <authorList>
            <person name="Afonso C.L."/>
            <person name="Miller P.J."/>
            <person name="Scott M.A."/>
            <person name="Spackman E."/>
            <person name="Goraichik I."/>
            <person name="Dimitrov K.M."/>
            <person name="Suarez D.L."/>
            <person name="Swayne D.E."/>
        </authorList>
    </citation>
    <scope>NUCLEOTIDE SEQUENCE [LARGE SCALE GENOMIC DNA]</scope>
    <source>
        <strain evidence="9">LMG 28154</strain>
    </source>
</reference>
<keyword evidence="5 6" id="KW-0411">Iron-sulfur</keyword>
<evidence type="ECO:0000256" key="3">
    <source>
        <dbReference type="ARBA" id="ARBA00022737"/>
    </source>
</evidence>
<evidence type="ECO:0000256" key="2">
    <source>
        <dbReference type="ARBA" id="ARBA00022723"/>
    </source>
</evidence>
<dbReference type="InterPro" id="IPR017896">
    <property type="entry name" value="4Fe4S_Fe-S-bd"/>
</dbReference>
<dbReference type="NCBIfam" id="NF008434">
    <property type="entry name" value="PRK11274.1"/>
    <property type="match status" value="1"/>
</dbReference>
<comment type="catalytic activity">
    <reaction evidence="6">
        <text>(R)-lactate + A = pyruvate + AH2</text>
        <dbReference type="Rhea" id="RHEA:15089"/>
        <dbReference type="ChEBI" id="CHEBI:13193"/>
        <dbReference type="ChEBI" id="CHEBI:15361"/>
        <dbReference type="ChEBI" id="CHEBI:16004"/>
        <dbReference type="ChEBI" id="CHEBI:17499"/>
    </reaction>
</comment>
<dbReference type="Pfam" id="PF02754">
    <property type="entry name" value="CCG"/>
    <property type="match status" value="2"/>
</dbReference>
<dbReference type="InterPro" id="IPR009051">
    <property type="entry name" value="Helical_ferredxn"/>
</dbReference>
<comment type="catalytic activity">
    <reaction evidence="6">
        <text>glycolate + A = glyoxylate + AH2</text>
        <dbReference type="Rhea" id="RHEA:21264"/>
        <dbReference type="ChEBI" id="CHEBI:13193"/>
        <dbReference type="ChEBI" id="CHEBI:17499"/>
        <dbReference type="ChEBI" id="CHEBI:29805"/>
        <dbReference type="ChEBI" id="CHEBI:36655"/>
        <dbReference type="EC" id="1.1.99.14"/>
    </reaction>
</comment>
<evidence type="ECO:0000313" key="10">
    <source>
        <dbReference type="Proteomes" id="UP000062788"/>
    </source>
</evidence>
<dbReference type="Gene3D" id="1.10.1060.10">
    <property type="entry name" value="Alpha-helical ferredoxin"/>
    <property type="match status" value="1"/>
</dbReference>
<protein>
    <recommendedName>
        <fullName evidence="6">Glycolate oxidase iron-sulfur subunit</fullName>
        <ecNumber evidence="6">1.1.99.14</ecNumber>
    </recommendedName>
</protein>
<dbReference type="RefSeq" id="WP_059512936.1">
    <property type="nucleotide sequence ID" value="NZ_CP013448.1"/>
</dbReference>
<keyword evidence="10" id="KW-1185">Reference proteome</keyword>
<dbReference type="SUPFAM" id="SSF54862">
    <property type="entry name" value="4Fe-4S ferredoxins"/>
    <property type="match status" value="1"/>
</dbReference>
<dbReference type="PROSITE" id="PS00198">
    <property type="entry name" value="4FE4S_FER_1"/>
    <property type="match status" value="2"/>
</dbReference>
<evidence type="ECO:0000256" key="4">
    <source>
        <dbReference type="ARBA" id="ARBA00023004"/>
    </source>
</evidence>
<keyword evidence="4 6" id="KW-0408">Iron</keyword>
<evidence type="ECO:0000256" key="5">
    <source>
        <dbReference type="ARBA" id="ARBA00023014"/>
    </source>
</evidence>
<dbReference type="PANTHER" id="PTHR32479:SF17">
    <property type="entry name" value="GLYCOLATE OXIDASE IRON-SULFUR SUBUNIT"/>
    <property type="match status" value="1"/>
</dbReference>
<evidence type="ECO:0000256" key="6">
    <source>
        <dbReference type="PIRNR" id="PIRNR000139"/>
    </source>
</evidence>
<dbReference type="PROSITE" id="PS51379">
    <property type="entry name" value="4FE4S_FER_2"/>
    <property type="match status" value="2"/>
</dbReference>
<dbReference type="Pfam" id="PF13183">
    <property type="entry name" value="Fer4_8"/>
    <property type="match status" value="1"/>
</dbReference>
<keyword evidence="2 6" id="KW-0479">Metal-binding</keyword>
<dbReference type="InterPro" id="IPR017900">
    <property type="entry name" value="4Fe4S_Fe_S_CS"/>
</dbReference>
<organism evidence="8 10">
    <name type="scientific">Burkholderia singularis</name>
    <dbReference type="NCBI Taxonomy" id="1503053"/>
    <lineage>
        <taxon>Bacteria</taxon>
        <taxon>Pseudomonadati</taxon>
        <taxon>Pseudomonadota</taxon>
        <taxon>Betaproteobacteria</taxon>
        <taxon>Burkholderiales</taxon>
        <taxon>Burkholderiaceae</taxon>
        <taxon>Burkholderia</taxon>
        <taxon>pseudomallei group</taxon>
    </lineage>
</organism>
<dbReference type="EC" id="1.1.99.14" evidence="6"/>
<feature type="domain" description="4Fe-4S ferredoxin-type" evidence="7">
    <location>
        <begin position="16"/>
        <end position="47"/>
    </location>
</feature>
<evidence type="ECO:0000313" key="8">
    <source>
        <dbReference type="EMBL" id="KVE29892.1"/>
    </source>
</evidence>
<evidence type="ECO:0000313" key="11">
    <source>
        <dbReference type="Proteomes" id="UP000198460"/>
    </source>
</evidence>